<reference evidence="1 2" key="1">
    <citation type="submission" date="2019-05" db="EMBL/GenBank/DDBJ databases">
        <title>Streptomyces marianii sp. nov., a novel marine actinomycete from southern coast of India.</title>
        <authorList>
            <person name="Iniyan A.M."/>
            <person name="Wink J."/>
            <person name="Ramprasad E."/>
            <person name="Ramana C.V."/>
            <person name="Bunk B."/>
            <person name="Sproer C."/>
            <person name="Joseph F.-J.R.S."/>
            <person name="Vincent S.G.P."/>
        </authorList>
    </citation>
    <scope>NUCLEOTIDE SEQUENCE [LARGE SCALE GENOMIC DNA]</scope>
    <source>
        <strain evidence="1 2">ICN19</strain>
    </source>
</reference>
<evidence type="ECO:0000313" key="1">
    <source>
        <dbReference type="EMBL" id="TLQ43155.1"/>
    </source>
</evidence>
<name>A0A5R9E274_9ACTN</name>
<dbReference type="Proteomes" id="UP000305921">
    <property type="component" value="Unassembled WGS sequence"/>
</dbReference>
<dbReference type="RefSeq" id="WP_138052579.1">
    <property type="nucleotide sequence ID" value="NZ_VAWE01000001.1"/>
</dbReference>
<dbReference type="AlphaFoldDB" id="A0A5R9E274"/>
<evidence type="ECO:0000313" key="2">
    <source>
        <dbReference type="Proteomes" id="UP000305921"/>
    </source>
</evidence>
<accession>A0A5R9E274</accession>
<dbReference type="NCBIfam" id="NF038044">
    <property type="entry name" value="act_def_assoc_B"/>
    <property type="match status" value="1"/>
</dbReference>
<sequence>MTTTTPPPAGTALRLGPGVTLTQLPFGGVVLANGRTLAVTEIGPPVAVVVDRILGVGMPPEEAGPWAVRFAAHLLEAGWLVIDRS</sequence>
<proteinExistence type="predicted"/>
<protein>
    <submittedName>
        <fullName evidence="1">Uncharacterized protein</fullName>
    </submittedName>
</protein>
<keyword evidence="2" id="KW-1185">Reference proteome</keyword>
<gene>
    <name evidence="1" type="ORF">FEF34_08375</name>
</gene>
<dbReference type="OrthoDB" id="4331971at2"/>
<dbReference type="EMBL" id="VAWE01000001">
    <property type="protein sequence ID" value="TLQ43155.1"/>
    <property type="molecule type" value="Genomic_DNA"/>
</dbReference>
<organism evidence="1 2">
    <name type="scientific">Streptomyces marianii</name>
    <dbReference type="NCBI Taxonomy" id="1817406"/>
    <lineage>
        <taxon>Bacteria</taxon>
        <taxon>Bacillati</taxon>
        <taxon>Actinomycetota</taxon>
        <taxon>Actinomycetes</taxon>
        <taxon>Kitasatosporales</taxon>
        <taxon>Streptomycetaceae</taxon>
        <taxon>Streptomyces</taxon>
    </lineage>
</organism>
<comment type="caution">
    <text evidence="1">The sequence shown here is derived from an EMBL/GenBank/DDBJ whole genome shotgun (WGS) entry which is preliminary data.</text>
</comment>